<feature type="transmembrane region" description="Helical" evidence="1">
    <location>
        <begin position="151"/>
        <end position="172"/>
    </location>
</feature>
<feature type="transmembrane region" description="Helical" evidence="1">
    <location>
        <begin position="44"/>
        <end position="65"/>
    </location>
</feature>
<dbReference type="AlphaFoldDB" id="A0A8J3KZX7"/>
<dbReference type="InterPro" id="IPR017195">
    <property type="entry name" value="ABC_thiamin-permease_prd"/>
</dbReference>
<keyword evidence="1" id="KW-0812">Transmembrane</keyword>
<evidence type="ECO:0000256" key="1">
    <source>
        <dbReference type="SAM" id="Phobius"/>
    </source>
</evidence>
<proteinExistence type="predicted"/>
<name>A0A8J3KZX7_9ACTN</name>
<keyword evidence="1" id="KW-0472">Membrane</keyword>
<sequence length="194" mass="20637">MNNYRWRTVDIVVASILAVAFGVVFWAWGLLWNGPAGAIFGSTFPPAAAAIYGVWLLPAVLAPLIIRKPGAAIYTELVAAIVSALLGTSWGISVLWYGLAQGAAGELGFLLGAYRRWNLGQSLVAAAFAGATAAGLDLYYYYGDWTFDWKVAYVAIVVASTLLFAGVGGYYLTRSLAGTGVLDRFPSGRSRDLV</sequence>
<protein>
    <submittedName>
        <fullName evidence="2">ABC transporter permease</fullName>
    </submittedName>
</protein>
<evidence type="ECO:0000313" key="3">
    <source>
        <dbReference type="Proteomes" id="UP000630887"/>
    </source>
</evidence>
<keyword evidence="1" id="KW-1133">Transmembrane helix</keyword>
<feature type="transmembrane region" description="Helical" evidence="1">
    <location>
        <begin position="77"/>
        <end position="99"/>
    </location>
</feature>
<dbReference type="Proteomes" id="UP000630887">
    <property type="component" value="Unassembled WGS sequence"/>
</dbReference>
<dbReference type="EMBL" id="BONI01000020">
    <property type="protein sequence ID" value="GIG06111.1"/>
    <property type="molecule type" value="Genomic_DNA"/>
</dbReference>
<feature type="transmembrane region" description="Helical" evidence="1">
    <location>
        <begin position="119"/>
        <end position="139"/>
    </location>
</feature>
<comment type="caution">
    <text evidence="2">The sequence shown here is derived from an EMBL/GenBank/DDBJ whole genome shotgun (WGS) entry which is preliminary data.</text>
</comment>
<dbReference type="Pfam" id="PF09819">
    <property type="entry name" value="ABC_cobalt"/>
    <property type="match status" value="1"/>
</dbReference>
<dbReference type="PIRSF" id="PIRSF037394">
    <property type="entry name" value="ABC_thiamine-permease_YkoE_prd"/>
    <property type="match status" value="1"/>
</dbReference>
<evidence type="ECO:0000313" key="2">
    <source>
        <dbReference type="EMBL" id="GIG06111.1"/>
    </source>
</evidence>
<gene>
    <name evidence="2" type="ORF">Cco03nite_28110</name>
</gene>
<dbReference type="RefSeq" id="WP_203692499.1">
    <property type="nucleotide sequence ID" value="NZ_BAAALC010000030.1"/>
</dbReference>
<keyword evidence="3" id="KW-1185">Reference proteome</keyword>
<feature type="transmembrane region" description="Helical" evidence="1">
    <location>
        <begin position="12"/>
        <end position="32"/>
    </location>
</feature>
<accession>A0A8J3KZX7</accession>
<reference evidence="2 3" key="1">
    <citation type="submission" date="2021-01" db="EMBL/GenBank/DDBJ databases">
        <title>Whole genome shotgun sequence of Catellatospora coxensis NBRC 107359.</title>
        <authorList>
            <person name="Komaki H."/>
            <person name="Tamura T."/>
        </authorList>
    </citation>
    <scope>NUCLEOTIDE SEQUENCE [LARGE SCALE GENOMIC DNA]</scope>
    <source>
        <strain evidence="2 3">NBRC 107359</strain>
    </source>
</reference>
<organism evidence="2 3">
    <name type="scientific">Catellatospora coxensis</name>
    <dbReference type="NCBI Taxonomy" id="310354"/>
    <lineage>
        <taxon>Bacteria</taxon>
        <taxon>Bacillati</taxon>
        <taxon>Actinomycetota</taxon>
        <taxon>Actinomycetes</taxon>
        <taxon>Micromonosporales</taxon>
        <taxon>Micromonosporaceae</taxon>
        <taxon>Catellatospora</taxon>
    </lineage>
</organism>